<comment type="caution">
    <text evidence="3">The sequence shown here is derived from an EMBL/GenBank/DDBJ whole genome shotgun (WGS) entry which is preliminary data.</text>
</comment>
<sequence length="105" mass="11085">MAGTQAESQVMASTAVKFDQVNEQLQTMLSTLMSELSTLSGTWKGLGAAAFEQVKVQYEQDLKKLNSALAVTAESIKQSGTSYDATDTEAASRVSSTGGNFSLPL</sequence>
<organism evidence="3 4">
    <name type="scientific">Paractinoplanes pyxinae</name>
    <dbReference type="NCBI Taxonomy" id="2997416"/>
    <lineage>
        <taxon>Bacteria</taxon>
        <taxon>Bacillati</taxon>
        <taxon>Actinomycetota</taxon>
        <taxon>Actinomycetes</taxon>
        <taxon>Micromonosporales</taxon>
        <taxon>Micromonosporaceae</taxon>
        <taxon>Paractinoplanes</taxon>
    </lineage>
</organism>
<feature type="compositionally biased region" description="Polar residues" evidence="2">
    <location>
        <begin position="93"/>
        <end position="105"/>
    </location>
</feature>
<dbReference type="NCBIfam" id="TIGR03930">
    <property type="entry name" value="WXG100_ESAT6"/>
    <property type="match status" value="1"/>
</dbReference>
<name>A0ABT4AT86_9ACTN</name>
<evidence type="ECO:0000313" key="3">
    <source>
        <dbReference type="EMBL" id="MCY1137387.1"/>
    </source>
</evidence>
<dbReference type="EMBL" id="JAPNTZ010000002">
    <property type="protein sequence ID" value="MCY1137387.1"/>
    <property type="molecule type" value="Genomic_DNA"/>
</dbReference>
<protein>
    <recommendedName>
        <fullName evidence="1">ESAT-6-like protein</fullName>
    </recommendedName>
</protein>
<evidence type="ECO:0000313" key="4">
    <source>
        <dbReference type="Proteomes" id="UP001151002"/>
    </source>
</evidence>
<dbReference type="Gene3D" id="1.10.287.1060">
    <property type="entry name" value="ESAT-6-like"/>
    <property type="match status" value="1"/>
</dbReference>
<evidence type="ECO:0000256" key="1">
    <source>
        <dbReference type="RuleBase" id="RU362001"/>
    </source>
</evidence>
<dbReference type="InterPro" id="IPR010310">
    <property type="entry name" value="T7SS_ESAT-6-like"/>
</dbReference>
<evidence type="ECO:0000256" key="2">
    <source>
        <dbReference type="SAM" id="MobiDB-lite"/>
    </source>
</evidence>
<dbReference type="InterPro" id="IPR036689">
    <property type="entry name" value="ESAT-6-like_sf"/>
</dbReference>
<comment type="similarity">
    <text evidence="1">Belongs to the WXG100 family.</text>
</comment>
<feature type="region of interest" description="Disordered" evidence="2">
    <location>
        <begin position="77"/>
        <end position="105"/>
    </location>
</feature>
<keyword evidence="4" id="KW-1185">Reference proteome</keyword>
<gene>
    <name evidence="3" type="ORF">OWR29_05195</name>
</gene>
<dbReference type="Pfam" id="PF06013">
    <property type="entry name" value="WXG100"/>
    <property type="match status" value="1"/>
</dbReference>
<dbReference type="SUPFAM" id="SSF140453">
    <property type="entry name" value="EsxAB dimer-like"/>
    <property type="match status" value="1"/>
</dbReference>
<accession>A0ABT4AT86</accession>
<dbReference type="RefSeq" id="WP_267561888.1">
    <property type="nucleotide sequence ID" value="NZ_JAPNTZ010000002.1"/>
</dbReference>
<reference evidence="3" key="1">
    <citation type="submission" date="2022-11" db="EMBL/GenBank/DDBJ databases">
        <authorList>
            <person name="Somphong A."/>
            <person name="Phongsopitanun W."/>
        </authorList>
    </citation>
    <scope>NUCLEOTIDE SEQUENCE</scope>
    <source>
        <strain evidence="3">Pm04-4</strain>
    </source>
</reference>
<dbReference type="Proteomes" id="UP001151002">
    <property type="component" value="Unassembled WGS sequence"/>
</dbReference>
<proteinExistence type="inferred from homology"/>